<keyword evidence="1" id="KW-0175">Coiled coil</keyword>
<name>A0A267FIC2_9PLAT</name>
<feature type="non-terminal residue" evidence="3">
    <location>
        <position position="1"/>
    </location>
</feature>
<evidence type="ECO:0000256" key="2">
    <source>
        <dbReference type="SAM" id="MobiDB-lite"/>
    </source>
</evidence>
<proteinExistence type="predicted"/>
<dbReference type="EMBL" id="NIVC01001008">
    <property type="protein sequence ID" value="PAA73528.1"/>
    <property type="molecule type" value="Genomic_DNA"/>
</dbReference>
<gene>
    <name evidence="3" type="ORF">BOX15_Mlig024183g1</name>
</gene>
<evidence type="ECO:0000313" key="3">
    <source>
        <dbReference type="EMBL" id="PAA73528.1"/>
    </source>
</evidence>
<comment type="caution">
    <text evidence="3">The sequence shown here is derived from an EMBL/GenBank/DDBJ whole genome shotgun (WGS) entry which is preliminary data.</text>
</comment>
<feature type="coiled-coil region" evidence="1">
    <location>
        <begin position="25"/>
        <end position="115"/>
    </location>
</feature>
<reference evidence="3 4" key="1">
    <citation type="submission" date="2017-06" db="EMBL/GenBank/DDBJ databases">
        <title>A platform for efficient transgenesis in Macrostomum lignano, a flatworm model organism for stem cell research.</title>
        <authorList>
            <person name="Berezikov E."/>
        </authorList>
    </citation>
    <scope>NUCLEOTIDE SEQUENCE [LARGE SCALE GENOMIC DNA]</scope>
    <source>
        <strain evidence="3">DV1</strain>
        <tissue evidence="3">Whole organism</tissue>
    </source>
</reference>
<sequence length="198" mass="22283">AQSNSISRCKTIPTAMDNFDTAESMHRLDQRLQISERALLEARRRRGDLEYFLSEMVRQATDAEQRTEQAREQLASLEHRQEVQRRELQHWERLAAEAQQTATEATEELSKLLNVGRATRNRLNDSACGFVDRLFASLPWSPPSPESTVPPPSLSEDLAKAAAESDAQMELAADKINRIASQLPSVVAGQQPQLENEM</sequence>
<keyword evidence="4" id="KW-1185">Reference proteome</keyword>
<protein>
    <submittedName>
        <fullName evidence="3">Uncharacterized protein</fullName>
    </submittedName>
</protein>
<accession>A0A267FIC2</accession>
<feature type="region of interest" description="Disordered" evidence="2">
    <location>
        <begin position="139"/>
        <end position="166"/>
    </location>
</feature>
<dbReference type="Proteomes" id="UP000215902">
    <property type="component" value="Unassembled WGS sequence"/>
</dbReference>
<feature type="compositionally biased region" description="Pro residues" evidence="2">
    <location>
        <begin position="140"/>
        <end position="153"/>
    </location>
</feature>
<evidence type="ECO:0000313" key="4">
    <source>
        <dbReference type="Proteomes" id="UP000215902"/>
    </source>
</evidence>
<organism evidence="3 4">
    <name type="scientific">Macrostomum lignano</name>
    <dbReference type="NCBI Taxonomy" id="282301"/>
    <lineage>
        <taxon>Eukaryota</taxon>
        <taxon>Metazoa</taxon>
        <taxon>Spiralia</taxon>
        <taxon>Lophotrochozoa</taxon>
        <taxon>Platyhelminthes</taxon>
        <taxon>Rhabditophora</taxon>
        <taxon>Macrostomorpha</taxon>
        <taxon>Macrostomida</taxon>
        <taxon>Macrostomidae</taxon>
        <taxon>Macrostomum</taxon>
    </lineage>
</organism>
<dbReference type="AlphaFoldDB" id="A0A267FIC2"/>
<dbReference type="SUPFAM" id="SSF57997">
    <property type="entry name" value="Tropomyosin"/>
    <property type="match status" value="1"/>
</dbReference>
<evidence type="ECO:0000256" key="1">
    <source>
        <dbReference type="SAM" id="Coils"/>
    </source>
</evidence>